<name>A0ABQ3J7S9_9PSEU</name>
<comment type="caution">
    <text evidence="1">The sequence shown here is derived from an EMBL/GenBank/DDBJ whole genome shotgun (WGS) entry which is preliminary data.</text>
</comment>
<proteinExistence type="predicted"/>
<sequence>MVNLHKADGPGISSSRPYQPELLAENLVRIDSRPDPARRATAEHHDTHERISLWPGRCPHWCFACSVNVAGN</sequence>
<keyword evidence="2" id="KW-1185">Reference proteome</keyword>
<dbReference type="Proteomes" id="UP000605897">
    <property type="component" value="Unassembled WGS sequence"/>
</dbReference>
<dbReference type="EMBL" id="BNAU01000006">
    <property type="protein sequence ID" value="GHF09209.1"/>
    <property type="molecule type" value="Genomic_DNA"/>
</dbReference>
<protein>
    <submittedName>
        <fullName evidence="1">Uncharacterized protein</fullName>
    </submittedName>
</protein>
<reference evidence="2" key="1">
    <citation type="journal article" date="2019" name="Int. J. Syst. Evol. Microbiol.">
        <title>The Global Catalogue of Microorganisms (GCM) 10K type strain sequencing project: providing services to taxonomists for standard genome sequencing and annotation.</title>
        <authorList>
            <consortium name="The Broad Institute Genomics Platform"/>
            <consortium name="The Broad Institute Genome Sequencing Center for Infectious Disease"/>
            <person name="Wu L."/>
            <person name="Ma J."/>
        </authorList>
    </citation>
    <scope>NUCLEOTIDE SEQUENCE [LARGE SCALE GENOMIC DNA]</scope>
    <source>
        <strain evidence="2">CGMCC 4.7677</strain>
    </source>
</reference>
<accession>A0ABQ3J7S9</accession>
<gene>
    <name evidence="1" type="ORF">GCM10017786_48390</name>
</gene>
<evidence type="ECO:0000313" key="1">
    <source>
        <dbReference type="EMBL" id="GHF09209.1"/>
    </source>
</evidence>
<evidence type="ECO:0000313" key="2">
    <source>
        <dbReference type="Proteomes" id="UP000605897"/>
    </source>
</evidence>
<organism evidence="1 2">
    <name type="scientific">Amycolatopsis deserti</name>
    <dbReference type="NCBI Taxonomy" id="185696"/>
    <lineage>
        <taxon>Bacteria</taxon>
        <taxon>Bacillati</taxon>
        <taxon>Actinomycetota</taxon>
        <taxon>Actinomycetes</taxon>
        <taxon>Pseudonocardiales</taxon>
        <taxon>Pseudonocardiaceae</taxon>
        <taxon>Amycolatopsis</taxon>
    </lineage>
</organism>